<dbReference type="RefSeq" id="WP_131926730.1">
    <property type="nucleotide sequence ID" value="NZ_SLXB01000015.1"/>
</dbReference>
<evidence type="ECO:0008006" key="3">
    <source>
        <dbReference type="Google" id="ProtNLM"/>
    </source>
</evidence>
<organism evidence="1 2">
    <name type="scientific">Prevotella heparinolytica</name>
    <dbReference type="NCBI Taxonomy" id="28113"/>
    <lineage>
        <taxon>Bacteria</taxon>
        <taxon>Pseudomonadati</taxon>
        <taxon>Bacteroidota</taxon>
        <taxon>Bacteroidia</taxon>
        <taxon>Bacteroidales</taxon>
        <taxon>Bacteroidaceae</taxon>
        <taxon>Bacteroides</taxon>
    </lineage>
</organism>
<gene>
    <name evidence="1" type="ORF">EV202_11534</name>
</gene>
<accession>A0A4R2LVI9</accession>
<sequence length="282" mass="31771">MKLIAESGSTRTEWALVEDNHLIQQAFTEGLNPFFQTRREISRSVRLGLPEHFFKRKLEQVYYYGAGCSSHEKKNILGASLVAQFKTPIQVESDLLAAARGLFKCEADIACILGTGSNSCFYDGKIIVKNVKAGGYILGDEGSGAVLGKIFLSDILKGLTPKNIASDFFDKFRISPNEVMESVYNRPFPNRFLSTLSYFLADYTNDDYVYGLITDNLRNFFTRNVCQYDYQNYPIRFVGSLAYSYASILREVAGEFGIELEVIEETPMNGLIDFHALNIEEP</sequence>
<dbReference type="SUPFAM" id="SSF53067">
    <property type="entry name" value="Actin-like ATPase domain"/>
    <property type="match status" value="2"/>
</dbReference>
<dbReference type="Gene3D" id="1.10.720.160">
    <property type="match status" value="1"/>
</dbReference>
<dbReference type="EMBL" id="SLXB01000015">
    <property type="protein sequence ID" value="TCO90754.1"/>
    <property type="molecule type" value="Genomic_DNA"/>
</dbReference>
<evidence type="ECO:0000313" key="2">
    <source>
        <dbReference type="Proteomes" id="UP000295600"/>
    </source>
</evidence>
<dbReference type="AlphaFoldDB" id="A0A4R2LVI9"/>
<proteinExistence type="predicted"/>
<name>A0A4R2LVI9_9BACE</name>
<dbReference type="InterPro" id="IPR043129">
    <property type="entry name" value="ATPase_NBD"/>
</dbReference>
<evidence type="ECO:0000313" key="1">
    <source>
        <dbReference type="EMBL" id="TCO90754.1"/>
    </source>
</evidence>
<dbReference type="Gene3D" id="3.30.420.40">
    <property type="match status" value="2"/>
</dbReference>
<reference evidence="1 2" key="1">
    <citation type="submission" date="2019-03" db="EMBL/GenBank/DDBJ databases">
        <title>Genomic Encyclopedia of Type Strains, Phase IV (KMG-IV): sequencing the most valuable type-strain genomes for metagenomic binning, comparative biology and taxonomic classification.</title>
        <authorList>
            <person name="Goeker M."/>
        </authorList>
    </citation>
    <scope>NUCLEOTIDE SEQUENCE [LARGE SCALE GENOMIC DNA]</scope>
    <source>
        <strain evidence="1 2">DSM 23917</strain>
    </source>
</reference>
<comment type="caution">
    <text evidence="1">The sequence shown here is derived from an EMBL/GenBank/DDBJ whole genome shotgun (WGS) entry which is preliminary data.</text>
</comment>
<protein>
    <recommendedName>
        <fullName evidence="3">N-acetylglucosamine kinase</fullName>
    </recommendedName>
</protein>
<dbReference type="Proteomes" id="UP000295600">
    <property type="component" value="Unassembled WGS sequence"/>
</dbReference>
<dbReference type="CDD" id="cd24079">
    <property type="entry name" value="ASKHA_NBD_PG1100-like"/>
    <property type="match status" value="1"/>
</dbReference>